<dbReference type="FunCoup" id="A0A5F8GNJ8">
    <property type="interactions" value="127"/>
</dbReference>
<dbReference type="InParanoid" id="A0A5F8GNJ8"/>
<evidence type="ECO:0000313" key="12">
    <source>
        <dbReference type="Proteomes" id="UP000002280"/>
    </source>
</evidence>
<reference evidence="11" key="2">
    <citation type="submission" date="2025-08" db="UniProtKB">
        <authorList>
            <consortium name="Ensembl"/>
        </authorList>
    </citation>
    <scope>IDENTIFICATION</scope>
</reference>
<keyword evidence="2" id="KW-1003">Cell membrane</keyword>
<evidence type="ECO:0000313" key="11">
    <source>
        <dbReference type="Ensembl" id="ENSMODP00000049037.1"/>
    </source>
</evidence>
<dbReference type="InterPro" id="IPR007110">
    <property type="entry name" value="Ig-like_dom"/>
</dbReference>
<dbReference type="InterPro" id="IPR051896">
    <property type="entry name" value="TCR_alpha_variable"/>
</dbReference>
<dbReference type="SUPFAM" id="SSF48726">
    <property type="entry name" value="Immunoglobulin"/>
    <property type="match status" value="1"/>
</dbReference>
<evidence type="ECO:0000259" key="10">
    <source>
        <dbReference type="PROSITE" id="PS50835"/>
    </source>
</evidence>
<keyword evidence="5" id="KW-1015">Disulfide bond</keyword>
<dbReference type="Ensembl" id="ENSMODT00000077823.1">
    <property type="protein sequence ID" value="ENSMODP00000049037.1"/>
    <property type="gene ID" value="ENSMODG00000027352.2"/>
</dbReference>
<evidence type="ECO:0000256" key="9">
    <source>
        <dbReference type="SAM" id="SignalP"/>
    </source>
</evidence>
<evidence type="ECO:0000256" key="4">
    <source>
        <dbReference type="ARBA" id="ARBA00023136"/>
    </source>
</evidence>
<evidence type="ECO:0000256" key="5">
    <source>
        <dbReference type="ARBA" id="ARBA00023157"/>
    </source>
</evidence>
<dbReference type="PANTHER" id="PTHR19339:SF0">
    <property type="entry name" value="T CELL RECEPTOR ALPHA VARIABLE 41"/>
    <property type="match status" value="1"/>
</dbReference>
<keyword evidence="4" id="KW-0472">Membrane</keyword>
<keyword evidence="8" id="KW-1279">T cell receptor</keyword>
<evidence type="ECO:0000256" key="2">
    <source>
        <dbReference type="ARBA" id="ARBA00022475"/>
    </source>
</evidence>
<feature type="signal peptide" evidence="9">
    <location>
        <begin position="1"/>
        <end position="21"/>
    </location>
</feature>
<evidence type="ECO:0000256" key="7">
    <source>
        <dbReference type="ARBA" id="ARBA00038651"/>
    </source>
</evidence>
<dbReference type="Proteomes" id="UP000002280">
    <property type="component" value="Chromosome 1"/>
</dbReference>
<protein>
    <recommendedName>
        <fullName evidence="10">Ig-like domain-containing protein</fullName>
    </recommendedName>
</protein>
<evidence type="ECO:0000256" key="8">
    <source>
        <dbReference type="ARBA" id="ARBA00043266"/>
    </source>
</evidence>
<dbReference type="PANTHER" id="PTHR19339">
    <property type="entry name" value="T CELL RECEPTOR ALPHA VARIABLE 39"/>
    <property type="match status" value="1"/>
</dbReference>
<keyword evidence="12" id="KW-1185">Reference proteome</keyword>
<dbReference type="Bgee" id="ENSMODG00000027352">
    <property type="expression patterns" value="Expressed in blood and 4 other cell types or tissues"/>
</dbReference>
<proteinExistence type="predicted"/>
<dbReference type="SMART" id="SM00406">
    <property type="entry name" value="IGv"/>
    <property type="match status" value="1"/>
</dbReference>
<reference evidence="11" key="3">
    <citation type="submission" date="2025-09" db="UniProtKB">
        <authorList>
            <consortium name="Ensembl"/>
        </authorList>
    </citation>
    <scope>IDENTIFICATION</scope>
</reference>
<organism evidence="11 12">
    <name type="scientific">Monodelphis domestica</name>
    <name type="common">Gray short-tailed opossum</name>
    <dbReference type="NCBI Taxonomy" id="13616"/>
    <lineage>
        <taxon>Eukaryota</taxon>
        <taxon>Metazoa</taxon>
        <taxon>Chordata</taxon>
        <taxon>Craniata</taxon>
        <taxon>Vertebrata</taxon>
        <taxon>Euteleostomi</taxon>
        <taxon>Mammalia</taxon>
        <taxon>Metatheria</taxon>
        <taxon>Didelphimorphia</taxon>
        <taxon>Didelphidae</taxon>
        <taxon>Monodelphis</taxon>
    </lineage>
</organism>
<feature type="domain" description="Ig-like" evidence="10">
    <location>
        <begin position="23"/>
        <end position="114"/>
    </location>
</feature>
<keyword evidence="8" id="KW-1064">Adaptive immunity</keyword>
<keyword evidence="3 9" id="KW-0732">Signal</keyword>
<dbReference type="InterPro" id="IPR036179">
    <property type="entry name" value="Ig-like_dom_sf"/>
</dbReference>
<keyword evidence="8" id="KW-0391">Immunity</keyword>
<dbReference type="GeneTree" id="ENSGT00900000140957"/>
<evidence type="ECO:0000256" key="6">
    <source>
        <dbReference type="ARBA" id="ARBA00023180"/>
    </source>
</evidence>
<accession>A0A5F8GNJ8</accession>
<keyword evidence="6" id="KW-0325">Glycoprotein</keyword>
<dbReference type="AlphaFoldDB" id="A0A5F8GNJ8"/>
<dbReference type="InterPro" id="IPR013106">
    <property type="entry name" value="Ig_V-set"/>
</dbReference>
<feature type="chain" id="PRO_5023909319" description="Ig-like domain-containing protein" evidence="9">
    <location>
        <begin position="22"/>
        <end position="114"/>
    </location>
</feature>
<reference evidence="11 12" key="1">
    <citation type="journal article" date="2007" name="Nature">
        <title>Genome of the marsupial Monodelphis domestica reveals innovation in non-coding sequences.</title>
        <authorList>
            <person name="Mikkelsen T.S."/>
            <person name="Wakefield M.J."/>
            <person name="Aken B."/>
            <person name="Amemiya C.T."/>
            <person name="Chang J.L."/>
            <person name="Duke S."/>
            <person name="Garber M."/>
            <person name="Gentles A.J."/>
            <person name="Goodstadt L."/>
            <person name="Heger A."/>
            <person name="Jurka J."/>
            <person name="Kamal M."/>
            <person name="Mauceli E."/>
            <person name="Searle S.M."/>
            <person name="Sharpe T."/>
            <person name="Baker M.L."/>
            <person name="Batzer M.A."/>
            <person name="Benos P.V."/>
            <person name="Belov K."/>
            <person name="Clamp M."/>
            <person name="Cook A."/>
            <person name="Cuff J."/>
            <person name="Das R."/>
            <person name="Davidow L."/>
            <person name="Deakin J.E."/>
            <person name="Fazzari M.J."/>
            <person name="Glass J.L."/>
            <person name="Grabherr M."/>
            <person name="Greally J.M."/>
            <person name="Gu W."/>
            <person name="Hore T.A."/>
            <person name="Huttley G.A."/>
            <person name="Kleber M."/>
            <person name="Jirtle R.L."/>
            <person name="Koina E."/>
            <person name="Lee J.T."/>
            <person name="Mahony S."/>
            <person name="Marra M.A."/>
            <person name="Miller R.D."/>
            <person name="Nicholls R.D."/>
            <person name="Oda M."/>
            <person name="Papenfuss A.T."/>
            <person name="Parra Z.E."/>
            <person name="Pollock D.D."/>
            <person name="Ray D.A."/>
            <person name="Schein J.E."/>
            <person name="Speed T.P."/>
            <person name="Thompson K."/>
            <person name="VandeBerg J.L."/>
            <person name="Wade C.M."/>
            <person name="Walker J.A."/>
            <person name="Waters P.D."/>
            <person name="Webber C."/>
            <person name="Weidman J.R."/>
            <person name="Xie X."/>
            <person name="Zody M.C."/>
            <person name="Baldwin J."/>
            <person name="Abdouelleil A."/>
            <person name="Abdulkadir J."/>
            <person name="Abebe A."/>
            <person name="Abera B."/>
            <person name="Abreu J."/>
            <person name="Acer S.C."/>
            <person name="Aftuck L."/>
            <person name="Alexander A."/>
            <person name="An P."/>
            <person name="Anderson E."/>
            <person name="Anderson S."/>
            <person name="Arachi H."/>
            <person name="Azer M."/>
            <person name="Bachantsang P."/>
            <person name="Barry A."/>
            <person name="Bayul T."/>
            <person name="Berlin A."/>
            <person name="Bessette D."/>
            <person name="Bloom T."/>
            <person name="Bloom T."/>
            <person name="Boguslavskiy L."/>
            <person name="Bonnet C."/>
            <person name="Boukhgalter B."/>
            <person name="Bourzgui I."/>
            <person name="Brown A."/>
            <person name="Cahill P."/>
            <person name="Channer S."/>
            <person name="Cheshatsang Y."/>
            <person name="Chuda L."/>
            <person name="Citroen M."/>
            <person name="Collymore A."/>
            <person name="Cooke P."/>
            <person name="Costello M."/>
            <person name="D'Aco K."/>
            <person name="Daza R."/>
            <person name="De Haan G."/>
            <person name="DeGray S."/>
            <person name="DeMaso C."/>
            <person name="Dhargay N."/>
            <person name="Dooley K."/>
            <person name="Dooley E."/>
            <person name="Doricent M."/>
            <person name="Dorje P."/>
            <person name="Dorjee K."/>
            <person name="Dupes A."/>
            <person name="Elong R."/>
            <person name="Falk J."/>
            <person name="Farina A."/>
            <person name="Faro S."/>
            <person name="Ferguson D."/>
            <person name="Fisher S."/>
            <person name="Foley C.D."/>
            <person name="Franke A."/>
            <person name="Friedrich D."/>
            <person name="Gadbois L."/>
            <person name="Gearin G."/>
            <person name="Gearin C.R."/>
            <person name="Giannoukos G."/>
            <person name="Goode T."/>
            <person name="Graham J."/>
            <person name="Grandbois E."/>
            <person name="Grewal S."/>
            <person name="Gyaltsen K."/>
            <person name="Hafez N."/>
            <person name="Hagos B."/>
            <person name="Hall J."/>
            <person name="Henson C."/>
            <person name="Hollinger A."/>
            <person name="Honan T."/>
            <person name="Huard M.D."/>
            <person name="Hughes L."/>
            <person name="Hurhula B."/>
            <person name="Husby M.E."/>
            <person name="Kamat A."/>
            <person name="Kanga B."/>
            <person name="Kashin S."/>
            <person name="Khazanovich D."/>
            <person name="Kisner P."/>
            <person name="Lance K."/>
            <person name="Lara M."/>
            <person name="Lee W."/>
            <person name="Lennon N."/>
            <person name="Letendre F."/>
            <person name="LeVine R."/>
            <person name="Lipovsky A."/>
            <person name="Liu X."/>
            <person name="Liu J."/>
            <person name="Liu S."/>
            <person name="Lokyitsang T."/>
            <person name="Lokyitsang Y."/>
            <person name="Lubonja R."/>
            <person name="Lui A."/>
            <person name="MacDonald P."/>
            <person name="Magnisalis V."/>
            <person name="Maru K."/>
            <person name="Matthews C."/>
            <person name="McCusker W."/>
            <person name="McDonough S."/>
            <person name="Mehta T."/>
            <person name="Meldrim J."/>
            <person name="Meneus L."/>
            <person name="Mihai O."/>
            <person name="Mihalev A."/>
            <person name="Mihova T."/>
            <person name="Mittelman R."/>
            <person name="Mlenga V."/>
            <person name="Montmayeur A."/>
            <person name="Mulrain L."/>
            <person name="Navidi A."/>
            <person name="Naylor J."/>
            <person name="Negash T."/>
            <person name="Nguyen T."/>
            <person name="Nguyen N."/>
            <person name="Nicol R."/>
            <person name="Norbu C."/>
            <person name="Norbu N."/>
            <person name="Novod N."/>
            <person name="O'Neill B."/>
            <person name="Osman S."/>
            <person name="Markiewicz E."/>
            <person name="Oyono O.L."/>
            <person name="Patti C."/>
            <person name="Phunkhang P."/>
            <person name="Pierre F."/>
            <person name="Priest M."/>
            <person name="Raghuraman S."/>
            <person name="Rege F."/>
            <person name="Reyes R."/>
            <person name="Rise C."/>
            <person name="Rogov P."/>
            <person name="Ross K."/>
            <person name="Ryan E."/>
            <person name="Settipalli S."/>
            <person name="Shea T."/>
            <person name="Sherpa N."/>
            <person name="Shi L."/>
            <person name="Shih D."/>
            <person name="Sparrow T."/>
            <person name="Spaulding J."/>
            <person name="Stalker J."/>
            <person name="Stange-Thomann N."/>
            <person name="Stavropoulos S."/>
            <person name="Stone C."/>
            <person name="Strader C."/>
            <person name="Tesfaye S."/>
            <person name="Thomson T."/>
            <person name="Thoulutsang Y."/>
            <person name="Thoulutsang D."/>
            <person name="Topham K."/>
            <person name="Topping I."/>
            <person name="Tsamla T."/>
            <person name="Vassiliev H."/>
            <person name="Vo A."/>
            <person name="Wangchuk T."/>
            <person name="Wangdi T."/>
            <person name="Weiand M."/>
            <person name="Wilkinson J."/>
            <person name="Wilson A."/>
            <person name="Yadav S."/>
            <person name="Young G."/>
            <person name="Yu Q."/>
            <person name="Zembek L."/>
            <person name="Zhong D."/>
            <person name="Zimmer A."/>
            <person name="Zwirko Z."/>
            <person name="Jaffe D.B."/>
            <person name="Alvarez P."/>
            <person name="Brockman W."/>
            <person name="Butler J."/>
            <person name="Chin C."/>
            <person name="Gnerre S."/>
            <person name="MacCallum I."/>
            <person name="Graves J.A."/>
            <person name="Ponting C.P."/>
            <person name="Breen M."/>
            <person name="Samollow P.B."/>
            <person name="Lander E.S."/>
            <person name="Lindblad-Toh K."/>
        </authorList>
    </citation>
    <scope>NUCLEOTIDE SEQUENCE [LARGE SCALE GENOMIC DNA]</scope>
</reference>
<name>A0A5F8GNJ8_MONDO</name>
<dbReference type="InterPro" id="IPR013783">
    <property type="entry name" value="Ig-like_fold"/>
</dbReference>
<comment type="subcellular location">
    <subcellularLocation>
        <location evidence="1">Cell membrane</location>
    </subcellularLocation>
</comment>
<dbReference type="PROSITE" id="PS51257">
    <property type="entry name" value="PROKAR_LIPOPROTEIN"/>
    <property type="match status" value="1"/>
</dbReference>
<dbReference type="PROSITE" id="PS50835">
    <property type="entry name" value="IG_LIKE"/>
    <property type="match status" value="1"/>
</dbReference>
<evidence type="ECO:0000256" key="3">
    <source>
        <dbReference type="ARBA" id="ARBA00022729"/>
    </source>
</evidence>
<dbReference type="GO" id="GO:0042101">
    <property type="term" value="C:T cell receptor complex"/>
    <property type="evidence" value="ECO:0007669"/>
    <property type="project" value="UniProtKB-KW"/>
</dbReference>
<dbReference type="Pfam" id="PF07686">
    <property type="entry name" value="V-set"/>
    <property type="match status" value="1"/>
</dbReference>
<dbReference type="Gene3D" id="2.60.40.10">
    <property type="entry name" value="Immunoglobulins"/>
    <property type="match status" value="1"/>
</dbReference>
<evidence type="ECO:0000256" key="1">
    <source>
        <dbReference type="ARBA" id="ARBA00004236"/>
    </source>
</evidence>
<sequence length="114" mass="12865">MEKSLGASFLIFCLHLGWVSCQQKVEQSPPTQIVQEGENTTFSCHYSDSTSTRLQWFRQDTGKGLILLFNIVSEGKQKGRLRSTINKKELLSSLYITDSQPEDSSTYLCAVEPQ</sequence>
<comment type="subunit">
    <text evidence="7">Alpha-beta TR is a heterodimer composed of an alpha and beta chain; disulfide-linked. The alpha-beta TR is associated with the transmembrane signaling CD3 coreceptor proteins to form the TR-CD3 (TcR or TCR). The assembly of alpha-beta TR heterodimers with CD3 occurs in the endoplasmic reticulum where a single alpha-beta TR heterodimer associates with one CD3D-CD3E heterodimer, one CD3G-CD3E heterodimer and one CD247 homodimer forming a stable octameric structure. CD3D-CD3E and CD3G-CD3E heterodimers preferentially associate with TR alpha and TR beta chains, respectively. The association of the CD247 homodimer is the last step of TcR assembly in the endoplasmic reticulum and is required for transport to the cell surface.</text>
</comment>